<evidence type="ECO:0000313" key="2">
    <source>
        <dbReference type="EMBL" id="KKL82691.1"/>
    </source>
</evidence>
<dbReference type="SUPFAM" id="SSF52540">
    <property type="entry name" value="P-loop containing nucleoside triphosphate hydrolases"/>
    <property type="match status" value="1"/>
</dbReference>
<reference evidence="2" key="1">
    <citation type="journal article" date="2015" name="Nature">
        <title>Complex archaea that bridge the gap between prokaryotes and eukaryotes.</title>
        <authorList>
            <person name="Spang A."/>
            <person name="Saw J.H."/>
            <person name="Jorgensen S.L."/>
            <person name="Zaremba-Niedzwiedzka K."/>
            <person name="Martijn J."/>
            <person name="Lind A.E."/>
            <person name="van Eijk R."/>
            <person name="Schleper C."/>
            <person name="Guy L."/>
            <person name="Ettema T.J."/>
        </authorList>
    </citation>
    <scope>NUCLEOTIDE SEQUENCE</scope>
</reference>
<dbReference type="InterPro" id="IPR027417">
    <property type="entry name" value="P-loop_NTPase"/>
</dbReference>
<dbReference type="Gene3D" id="1.10.287.510">
    <property type="entry name" value="Helix hairpin bin"/>
    <property type="match status" value="1"/>
</dbReference>
<feature type="coiled-coil region" evidence="1">
    <location>
        <begin position="218"/>
        <end position="316"/>
    </location>
</feature>
<sequence>FSSNTFQNSIVIGQFSQMFFDLKPRDKLSVFTELLNLDYWLECSQRVTSTLSVLREDQLEAEKTLARLEGVRSELKNTLNSTTAEAEEKTTSSSNSQRVLKRKLRKIKAEKLDLRKQATNLLERIETRRIRDDELAAKIGKLAKEHDPITATMREVEGNIKELEIHIENLDNSFLSLKKAKDICPTCKQKISPQHRRFEQQRIAKKKVEHVGELKMWKVEYKALLKSLDEKINHLEVAKQKLDHSKSAKLYLSLNSINSDIKELDNEISSINNQIVQLDQLSNSYAKKIRKCKKRLKRNKQKMKEIKKSLVELDNDIHQTRYWVQGFKDIRLFEVDEALISFQVEVNSYLADLGMADWSVNMEVERETKAGKLSRGFRIMVDPGIGSNSSPKPWEAWSGGEGQRLRLAGTLALSNLILHQFNRDCNIQIFDEKLYWLSGTGEEDMLNLLRTIAIQEEKQIWVVDQHALNYPFDGFLTVVKDENGSHLEI</sequence>
<dbReference type="SUPFAM" id="SSF75712">
    <property type="entry name" value="Rad50 coiled-coil Zn hook"/>
    <property type="match status" value="1"/>
</dbReference>
<dbReference type="PANTHER" id="PTHR32114:SF2">
    <property type="entry name" value="ABC TRANSPORTER ABCH.3"/>
    <property type="match status" value="1"/>
</dbReference>
<organism evidence="2">
    <name type="scientific">marine sediment metagenome</name>
    <dbReference type="NCBI Taxonomy" id="412755"/>
    <lineage>
        <taxon>unclassified sequences</taxon>
        <taxon>metagenomes</taxon>
        <taxon>ecological metagenomes</taxon>
    </lineage>
</organism>
<feature type="coiled-coil region" evidence="1">
    <location>
        <begin position="153"/>
        <end position="180"/>
    </location>
</feature>
<evidence type="ECO:0000256" key="1">
    <source>
        <dbReference type="SAM" id="Coils"/>
    </source>
</evidence>
<dbReference type="AlphaFoldDB" id="A0A0F9FWQ5"/>
<name>A0A0F9FWQ5_9ZZZZ</name>
<accession>A0A0F9FWQ5</accession>
<comment type="caution">
    <text evidence="2">The sequence shown here is derived from an EMBL/GenBank/DDBJ whole genome shotgun (WGS) entry which is preliminary data.</text>
</comment>
<evidence type="ECO:0008006" key="3">
    <source>
        <dbReference type="Google" id="ProtNLM"/>
    </source>
</evidence>
<dbReference type="PANTHER" id="PTHR32114">
    <property type="entry name" value="ABC TRANSPORTER ABCH.3"/>
    <property type="match status" value="1"/>
</dbReference>
<dbReference type="EMBL" id="LAZR01022202">
    <property type="protein sequence ID" value="KKL82691.1"/>
    <property type="molecule type" value="Genomic_DNA"/>
</dbReference>
<keyword evidence="1" id="KW-0175">Coiled coil</keyword>
<gene>
    <name evidence="2" type="ORF">LCGC14_1982210</name>
</gene>
<proteinExistence type="predicted"/>
<dbReference type="Gene3D" id="3.40.50.300">
    <property type="entry name" value="P-loop containing nucleotide triphosphate hydrolases"/>
    <property type="match status" value="1"/>
</dbReference>
<protein>
    <recommendedName>
        <fullName evidence="3">Zinc-hook domain-containing protein</fullName>
    </recommendedName>
</protein>
<feature type="non-terminal residue" evidence="2">
    <location>
        <position position="1"/>
    </location>
</feature>
<feature type="coiled-coil region" evidence="1">
    <location>
        <begin position="65"/>
        <end position="124"/>
    </location>
</feature>